<dbReference type="SMART" id="SM00534">
    <property type="entry name" value="MUTSac"/>
    <property type="match status" value="1"/>
</dbReference>
<keyword evidence="7 11" id="KW-0238">DNA-binding</keyword>
<dbReference type="Gene3D" id="3.40.50.300">
    <property type="entry name" value="P-loop containing nucleotide triphosphate hydrolases"/>
    <property type="match status" value="1"/>
</dbReference>
<dbReference type="PIRSF" id="PIRSF005813">
    <property type="entry name" value="MSH2"/>
    <property type="match status" value="1"/>
</dbReference>
<reference evidence="13 14" key="1">
    <citation type="submission" date="2024-01" db="EMBL/GenBank/DDBJ databases">
        <title>A draft genome for a cacao thread blight-causing isolate of Paramarasmius palmivorus.</title>
        <authorList>
            <person name="Baruah I.K."/>
            <person name="Bukari Y."/>
            <person name="Amoako-Attah I."/>
            <person name="Meinhardt L.W."/>
            <person name="Bailey B.A."/>
            <person name="Cohen S.P."/>
        </authorList>
    </citation>
    <scope>NUCLEOTIDE SEQUENCE [LARGE SCALE GENOMIC DNA]</scope>
    <source>
        <strain evidence="13 14">GH-12</strain>
    </source>
</reference>
<evidence type="ECO:0000256" key="6">
    <source>
        <dbReference type="ARBA" id="ARBA00022840"/>
    </source>
</evidence>
<dbReference type="Pfam" id="PF05190">
    <property type="entry name" value="MutS_IV"/>
    <property type="match status" value="1"/>
</dbReference>
<dbReference type="FunFam" id="1.10.1420.10:FF:000003">
    <property type="entry name" value="DNA mismatch repair protein"/>
    <property type="match status" value="1"/>
</dbReference>
<comment type="subcellular location">
    <subcellularLocation>
        <location evidence="1">Nucleus</location>
    </subcellularLocation>
</comment>
<protein>
    <recommendedName>
        <fullName evidence="10">DNA mismatch repair protein MSH2</fullName>
    </recommendedName>
    <alternativeName>
        <fullName evidence="3">DNA mismatch repair protein Msh2</fullName>
    </alternativeName>
</protein>
<comment type="caution">
    <text evidence="13">The sequence shown here is derived from an EMBL/GenBank/DDBJ whole genome shotgun (WGS) entry which is preliminary data.</text>
</comment>
<dbReference type="AlphaFoldDB" id="A0AAW0CGU1"/>
<dbReference type="Pfam" id="PF00488">
    <property type="entry name" value="MutS_V"/>
    <property type="match status" value="1"/>
</dbReference>
<evidence type="ECO:0000256" key="5">
    <source>
        <dbReference type="ARBA" id="ARBA00022763"/>
    </source>
</evidence>
<organism evidence="13 14">
    <name type="scientific">Paramarasmius palmivorus</name>
    <dbReference type="NCBI Taxonomy" id="297713"/>
    <lineage>
        <taxon>Eukaryota</taxon>
        <taxon>Fungi</taxon>
        <taxon>Dikarya</taxon>
        <taxon>Basidiomycota</taxon>
        <taxon>Agaricomycotina</taxon>
        <taxon>Agaricomycetes</taxon>
        <taxon>Agaricomycetidae</taxon>
        <taxon>Agaricales</taxon>
        <taxon>Marasmiineae</taxon>
        <taxon>Marasmiaceae</taxon>
        <taxon>Paramarasmius</taxon>
    </lineage>
</organism>
<dbReference type="InterPro" id="IPR027417">
    <property type="entry name" value="P-loop_NTPase"/>
</dbReference>
<dbReference type="Proteomes" id="UP001383192">
    <property type="component" value="Unassembled WGS sequence"/>
</dbReference>
<dbReference type="GO" id="GO:0032301">
    <property type="term" value="C:MutSalpha complex"/>
    <property type="evidence" value="ECO:0007669"/>
    <property type="project" value="TreeGrafter"/>
</dbReference>
<dbReference type="Gene3D" id="3.30.420.110">
    <property type="entry name" value="MutS, connector domain"/>
    <property type="match status" value="1"/>
</dbReference>
<dbReference type="GO" id="GO:0006298">
    <property type="term" value="P:mismatch repair"/>
    <property type="evidence" value="ECO:0007669"/>
    <property type="project" value="InterPro"/>
</dbReference>
<dbReference type="InterPro" id="IPR011184">
    <property type="entry name" value="DNA_mismatch_repair_Msh2"/>
</dbReference>
<dbReference type="InterPro" id="IPR045076">
    <property type="entry name" value="MutS"/>
</dbReference>
<sequence>MTMYDKEKEASTDQNTDPGFIKFFEKLPQKSPETGTLRLFHRTGTDSYYAVYGPDALYVAQYIYHTNSVIKYLGSGGRAAGLPSVTLKPSMAQQLLREALTIKQLRVEIWEPEPGQGKKVNKFVLEKEASPGNLQAVEDMLFSNSDLLSAPVVMAIKVASTPATSGKGKVKTVGIAFADTSVRELGVSDFVDNDLFSNTESLVIQLSVKEAILPSGTASGTSERDLELNKLKAVLERCGVVMTERKPSEFAAKNVADDLPRLLSSTDASGVTSADASVTIPQLSLPTAPAALSALVNYLSLLSDPSNHGAYTIRTHDLSQYMRLDASALRALNLTEAPGNAGTTTRNTTLLGLLNKCKTAQGTRLLGTWLKQPLVNLHEIHKRQNLVEVFVRETNARRTLQDDYMKLMPDLHRLSKRFQKGQASLEDVVRVYQVVLKLPGMIETLQSVQTEEPDYSELIDEIYLQILRQHESHLSKYSDMVEQTLDLKELDRHNYVIKPDYDDRLQQLATKITEARDGLDAEHQEVGGELNLDIEKKLHLENSQTYGYCFRVTKNDARNLSKKYIELGTNKSGVFFTTKTLKKHADDYREYSDKYARTQSGLVKEVVGIASTYTPVLEALDHVLAHLDVILSFAHVSVNAPTPYVKPTVLMSGTVFNLNWDNTLSIHLYIIGAGNLILQEARHPCLEVQEDVSFIPNDVEMIKDRTEFQIISKSDHRAVGIRDVEIGSSAAGPNMGGKSTYIRQVGVIALMAQTGCFVPCTEAQLPIFDSILCRVGAGDSQLKGVSTFMAEMLETATILRSASKDSLIIIDELGRGTSTYDGFGLAWAISEHIASKIHAFCLFATHFHELTALDQQIPHVKNLHVVAHVGEKTSSDEKQDITLLYKVEPGISDQSFGIHVAEMANFPESVVKLARQKAAELEDFGGDDKHMDEDFPAEVTNEGIELVEAVLRSWASKETSDGEDIMMQDSPEDDIDNQLEMLKRVVEEYRPKIEGNPWLKKMLVEL</sequence>
<dbReference type="PROSITE" id="PS00486">
    <property type="entry name" value="DNA_MISMATCH_REPAIR_2"/>
    <property type="match status" value="1"/>
</dbReference>
<dbReference type="InterPro" id="IPR007695">
    <property type="entry name" value="DNA_mismatch_repair_MutS-lik_N"/>
</dbReference>
<dbReference type="PANTHER" id="PTHR11361">
    <property type="entry name" value="DNA MISMATCH REPAIR PROTEIN MUTS FAMILY MEMBER"/>
    <property type="match status" value="1"/>
</dbReference>
<evidence type="ECO:0000256" key="11">
    <source>
        <dbReference type="RuleBase" id="RU003756"/>
    </source>
</evidence>
<dbReference type="Pfam" id="PF05188">
    <property type="entry name" value="MutS_II"/>
    <property type="match status" value="1"/>
</dbReference>
<feature type="domain" description="DNA mismatch repair proteins mutS family" evidence="12">
    <location>
        <begin position="806"/>
        <end position="822"/>
    </location>
</feature>
<evidence type="ECO:0000256" key="4">
    <source>
        <dbReference type="ARBA" id="ARBA00022741"/>
    </source>
</evidence>
<evidence type="ECO:0000313" key="13">
    <source>
        <dbReference type="EMBL" id="KAK7037521.1"/>
    </source>
</evidence>
<dbReference type="FunFam" id="3.40.50.300:FF:000523">
    <property type="entry name" value="DNA mismatch repair protein"/>
    <property type="match status" value="1"/>
</dbReference>
<evidence type="ECO:0000259" key="12">
    <source>
        <dbReference type="PROSITE" id="PS00486"/>
    </source>
</evidence>
<evidence type="ECO:0000256" key="10">
    <source>
        <dbReference type="ARBA" id="ARBA00073545"/>
    </source>
</evidence>
<dbReference type="SUPFAM" id="SSF52540">
    <property type="entry name" value="P-loop containing nucleoside triphosphate hydrolases"/>
    <property type="match status" value="1"/>
</dbReference>
<dbReference type="GO" id="GO:0006312">
    <property type="term" value="P:mitotic recombination"/>
    <property type="evidence" value="ECO:0007669"/>
    <property type="project" value="TreeGrafter"/>
</dbReference>
<evidence type="ECO:0000256" key="8">
    <source>
        <dbReference type="ARBA" id="ARBA00023204"/>
    </source>
</evidence>
<dbReference type="InterPro" id="IPR007860">
    <property type="entry name" value="DNA_mmatch_repair_MutS_con_dom"/>
</dbReference>
<dbReference type="InterPro" id="IPR007861">
    <property type="entry name" value="DNA_mismatch_repair_MutS_clamp"/>
</dbReference>
<evidence type="ECO:0000256" key="3">
    <source>
        <dbReference type="ARBA" id="ARBA00019549"/>
    </source>
</evidence>
<dbReference type="Gene3D" id="1.10.1420.10">
    <property type="match status" value="2"/>
</dbReference>
<proteinExistence type="inferred from homology"/>
<gene>
    <name evidence="13" type="primary">msh2</name>
    <name evidence="13" type="ORF">VNI00_011013</name>
</gene>
<dbReference type="InterPro" id="IPR032642">
    <property type="entry name" value="Msh2_ATP-bd"/>
</dbReference>
<dbReference type="InterPro" id="IPR000432">
    <property type="entry name" value="DNA_mismatch_repair_MutS_C"/>
</dbReference>
<dbReference type="SUPFAM" id="SSF48334">
    <property type="entry name" value="DNA repair protein MutS, domain III"/>
    <property type="match status" value="1"/>
</dbReference>
<comment type="similarity">
    <text evidence="2 11">Belongs to the DNA mismatch repair MutS family.</text>
</comment>
<name>A0AAW0CGU1_9AGAR</name>
<keyword evidence="14" id="KW-1185">Reference proteome</keyword>
<evidence type="ECO:0000313" key="14">
    <source>
        <dbReference type="Proteomes" id="UP001383192"/>
    </source>
</evidence>
<dbReference type="GO" id="GO:0140664">
    <property type="term" value="F:ATP-dependent DNA damage sensor activity"/>
    <property type="evidence" value="ECO:0007669"/>
    <property type="project" value="InterPro"/>
</dbReference>
<dbReference type="InterPro" id="IPR036187">
    <property type="entry name" value="DNA_mismatch_repair_MutS_sf"/>
</dbReference>
<comment type="function">
    <text evidence="11">Component of the post-replicative DNA mismatch repair system (MMR).</text>
</comment>
<keyword evidence="6" id="KW-0067">ATP-binding</keyword>
<evidence type="ECO:0000256" key="7">
    <source>
        <dbReference type="ARBA" id="ARBA00023125"/>
    </source>
</evidence>
<dbReference type="PANTHER" id="PTHR11361:SF35">
    <property type="entry name" value="DNA MISMATCH REPAIR PROTEIN MSH2"/>
    <property type="match status" value="1"/>
</dbReference>
<dbReference type="GO" id="GO:0030983">
    <property type="term" value="F:mismatched DNA binding"/>
    <property type="evidence" value="ECO:0007669"/>
    <property type="project" value="InterPro"/>
</dbReference>
<dbReference type="InterPro" id="IPR007696">
    <property type="entry name" value="DNA_mismatch_repair_MutS_core"/>
</dbReference>
<dbReference type="FunFam" id="3.30.420.110:FF:000002">
    <property type="entry name" value="DNA mismatch repair protein"/>
    <property type="match status" value="1"/>
</dbReference>
<dbReference type="CDD" id="cd03285">
    <property type="entry name" value="ABC_MSH2_euk"/>
    <property type="match status" value="1"/>
</dbReference>
<dbReference type="InterPro" id="IPR036678">
    <property type="entry name" value="MutS_con_dom_sf"/>
</dbReference>
<keyword evidence="9" id="KW-0539">Nucleus</keyword>
<keyword evidence="5 11" id="KW-0227">DNA damage</keyword>
<dbReference type="GO" id="GO:0005524">
    <property type="term" value="F:ATP binding"/>
    <property type="evidence" value="ECO:0007669"/>
    <property type="project" value="UniProtKB-KW"/>
</dbReference>
<dbReference type="Pfam" id="PF05192">
    <property type="entry name" value="MutS_III"/>
    <property type="match status" value="1"/>
</dbReference>
<dbReference type="SMART" id="SM00533">
    <property type="entry name" value="MUTSd"/>
    <property type="match status" value="1"/>
</dbReference>
<evidence type="ECO:0000256" key="2">
    <source>
        <dbReference type="ARBA" id="ARBA00006271"/>
    </source>
</evidence>
<keyword evidence="4 11" id="KW-0547">Nucleotide-binding</keyword>
<accession>A0AAW0CGU1</accession>
<evidence type="ECO:0000256" key="9">
    <source>
        <dbReference type="ARBA" id="ARBA00023242"/>
    </source>
</evidence>
<evidence type="ECO:0000256" key="1">
    <source>
        <dbReference type="ARBA" id="ARBA00004123"/>
    </source>
</evidence>
<dbReference type="EMBL" id="JAYKXP010000046">
    <property type="protein sequence ID" value="KAK7037521.1"/>
    <property type="molecule type" value="Genomic_DNA"/>
</dbReference>
<keyword evidence="8 11" id="KW-0234">DNA repair</keyword>
<dbReference type="Gene3D" id="3.40.1170.10">
    <property type="entry name" value="DNA repair protein MutS, domain I"/>
    <property type="match status" value="1"/>
</dbReference>
<dbReference type="InterPro" id="IPR016151">
    <property type="entry name" value="DNA_mismatch_repair_MutS_N"/>
</dbReference>
<dbReference type="Pfam" id="PF01624">
    <property type="entry name" value="MutS_I"/>
    <property type="match status" value="1"/>
</dbReference>